<keyword evidence="3" id="KW-0109">Calcium transport</keyword>
<evidence type="ECO:0000313" key="19">
    <source>
        <dbReference type="Proteomes" id="UP000192578"/>
    </source>
</evidence>
<keyword evidence="12 16" id="KW-0472">Membrane</keyword>
<evidence type="ECO:0000256" key="6">
    <source>
        <dbReference type="ARBA" id="ARBA00022723"/>
    </source>
</evidence>
<keyword evidence="14" id="KW-0325">Glycoprotein</keyword>
<gene>
    <name evidence="18" type="ORF">BV898_06387</name>
</gene>
<dbReference type="Pfam" id="PF08399">
    <property type="entry name" value="VWA_N"/>
    <property type="match status" value="1"/>
</dbReference>
<evidence type="ECO:0000256" key="3">
    <source>
        <dbReference type="ARBA" id="ARBA00022568"/>
    </source>
</evidence>
<dbReference type="InterPro" id="IPR036465">
    <property type="entry name" value="vWFA_dom_sf"/>
</dbReference>
<comment type="subcellular location">
    <subcellularLocation>
        <location evidence="1">Membrane</location>
        <topology evidence="1">Single-pass type I membrane protein</topology>
    </subcellularLocation>
</comment>
<proteinExistence type="predicted"/>
<dbReference type="FunFam" id="3.40.50.410:FF:000007">
    <property type="entry name" value="Calcium voltage-gated channel auxiliary subunit alpha2delta 3"/>
    <property type="match status" value="1"/>
</dbReference>
<dbReference type="GO" id="GO:0005245">
    <property type="term" value="F:voltage-gated calcium channel activity"/>
    <property type="evidence" value="ECO:0007669"/>
    <property type="project" value="TreeGrafter"/>
</dbReference>
<dbReference type="InterPro" id="IPR013608">
    <property type="entry name" value="VWA_N"/>
</dbReference>
<evidence type="ECO:0000256" key="9">
    <source>
        <dbReference type="ARBA" id="ARBA00022882"/>
    </source>
</evidence>
<organism evidence="18 19">
    <name type="scientific">Hypsibius exemplaris</name>
    <name type="common">Freshwater tardigrade</name>
    <dbReference type="NCBI Taxonomy" id="2072580"/>
    <lineage>
        <taxon>Eukaryota</taxon>
        <taxon>Metazoa</taxon>
        <taxon>Ecdysozoa</taxon>
        <taxon>Tardigrada</taxon>
        <taxon>Eutardigrada</taxon>
        <taxon>Parachela</taxon>
        <taxon>Hypsibioidea</taxon>
        <taxon>Hypsibiidae</taxon>
        <taxon>Hypsibius</taxon>
    </lineage>
</organism>
<reference evidence="19" key="1">
    <citation type="submission" date="2017-01" db="EMBL/GenBank/DDBJ databases">
        <title>Comparative genomics of anhydrobiosis in the tardigrade Hypsibius dujardini.</title>
        <authorList>
            <person name="Yoshida Y."/>
            <person name="Koutsovoulos G."/>
            <person name="Laetsch D."/>
            <person name="Stevens L."/>
            <person name="Kumar S."/>
            <person name="Horikawa D."/>
            <person name="Ishino K."/>
            <person name="Komine S."/>
            <person name="Tomita M."/>
            <person name="Blaxter M."/>
            <person name="Arakawa K."/>
        </authorList>
    </citation>
    <scope>NUCLEOTIDE SEQUENCE [LARGE SCALE GENOMIC DNA]</scope>
    <source>
        <strain evidence="19">Z151</strain>
    </source>
</reference>
<dbReference type="SMART" id="SM00327">
    <property type="entry name" value="VWA"/>
    <property type="match status" value="1"/>
</dbReference>
<evidence type="ECO:0000256" key="2">
    <source>
        <dbReference type="ARBA" id="ARBA00022448"/>
    </source>
</evidence>
<evidence type="ECO:0000256" key="8">
    <source>
        <dbReference type="ARBA" id="ARBA00022837"/>
    </source>
</evidence>
<evidence type="ECO:0000256" key="1">
    <source>
        <dbReference type="ARBA" id="ARBA00004479"/>
    </source>
</evidence>
<dbReference type="GO" id="GO:0046872">
    <property type="term" value="F:metal ion binding"/>
    <property type="evidence" value="ECO:0007669"/>
    <property type="project" value="UniProtKB-KW"/>
</dbReference>
<keyword evidence="7" id="KW-0732">Signal</keyword>
<keyword evidence="10 16" id="KW-1133">Transmembrane helix</keyword>
<evidence type="ECO:0000256" key="12">
    <source>
        <dbReference type="ARBA" id="ARBA00023136"/>
    </source>
</evidence>
<dbReference type="Pfam" id="PF00092">
    <property type="entry name" value="VWA"/>
    <property type="match status" value="1"/>
</dbReference>
<keyword evidence="13" id="KW-1015">Disulfide bond</keyword>
<evidence type="ECO:0000256" key="15">
    <source>
        <dbReference type="ARBA" id="ARBA00023303"/>
    </source>
</evidence>
<sequence length="1179" mass="131959">MGDYHIYGHRRMGGGGGWDSCYCFILMTMAMLLLPGLIVGDFGTAGGGGGEGLGGGSHHFSENSLVALAEKLGSRLHHITKLASGYDEILKGFSSLNVKVNEIDPVEELKNIGSKLTQMVKTKVVAVERLVDFAEESARSHKWLPHINISYYNAKEPDGGNQQSGFERIDFHKDPRFHNDAVNFQASTVHVPTNIYSRSVSVLNGVAWSGKLDQLFRYNFKEDASLLKSQYFCSTDGFQRLYPGVKWQFSRDPEKPDMYDCRMSNWFIRASSSPKDMVILLDISGSMTGLRRDTARKTVIEIMSTLNEDDFFNVITFKNNATFLDPCLNESLVQASEMHRKRFTQLLLNQVTQDFANYTVALPLAFELLAQNYTNRTSNCNKAIMIVTDNAPLAFEDICQLYNADRHVRVFGYIVGREVTEYDGMTELACNNRGFVSHIKTMADVRDYVEEYYQVMGRPMAHFGNHTNTWTPAYWHPRNVIGMVVTAAQPVFNRSADAGSKGSLIGVAGIDIPTEDFVRLMTPHKWGVGSYVFGVNHNGHVIFHPHWKLTVTDEHPVPIQNEVDLSELEMEVDTPLVYSPPHELRNKMIDQLSGSHRMTILRLIEGQTRVYEKEYQYYITGVAGSPFSVGVAIPVGLELPPPTKPKVTHGTRRPRQADAQVFHSTDWGIHPNWFYCNATAAKFPNVTVFLEDLLVKSGLPADALDLSCDKELLESLLFDAKATQSVGDYWFADKKEHSDLYSLHGITMCFASTRAGLTRWEESDGSGLTRNVRSANGASYSADMAYSDDYINASAPISSNMPIATKHYFEIHSQAVDEAWYERTVNAGPDVTISVVLPSTAAEPTNITTEMFMASLAVFAGQAVPVPVAVAGIFMRTSALMDLIRQISQETCKDPKTCISCHSPVVTCYLLDENGYVVVDTQFAENAGKFFGVIQSEVMETLLDWRIYKKYELIDMQGMCPSVRPQKKAHPHPIPTGAGSYLRSFIHTIFAALKLLFDSLLRFVVLVSGFAFAAEEYYNYEGKEVNGTFEEKMLPPPYKCDAEYTLFHSVWKDRKLVAEVGCRFNCTKNVGVFKVPTTNLLLVALDSPRSCLCNDARVTTEPSEAHYDEEEVCAKYSAFPYRRKPTDCFSYYKEEDYSECGRPWSPSSAPTSGVDALHRLSALTIVLPYFFTILLKASV</sequence>
<dbReference type="OrthoDB" id="10054666at2759"/>
<feature type="domain" description="VWFA" evidence="17">
    <location>
        <begin position="276"/>
        <end position="456"/>
    </location>
</feature>
<keyword evidence="19" id="KW-1185">Reference proteome</keyword>
<evidence type="ECO:0000256" key="5">
    <source>
        <dbReference type="ARBA" id="ARBA00022692"/>
    </source>
</evidence>
<dbReference type="Gene3D" id="3.40.50.410">
    <property type="entry name" value="von Willebrand factor, type A domain"/>
    <property type="match status" value="1"/>
</dbReference>
<dbReference type="InterPro" id="IPR002035">
    <property type="entry name" value="VWF_A"/>
</dbReference>
<keyword evidence="5 16" id="KW-0812">Transmembrane</keyword>
<name>A0A1W0WWP6_HYPEX</name>
<dbReference type="Gene3D" id="3.30.450.20">
    <property type="entry name" value="PAS domain"/>
    <property type="match status" value="1"/>
</dbReference>
<protein>
    <submittedName>
        <fullName evidence="18">Voltage-dependent calcium channel subunit alpha-2/delta-3</fullName>
    </submittedName>
</protein>
<evidence type="ECO:0000256" key="4">
    <source>
        <dbReference type="ARBA" id="ARBA00022673"/>
    </source>
</evidence>
<dbReference type="PANTHER" id="PTHR10166:SF37">
    <property type="entry name" value="STOLID, ISOFORM H"/>
    <property type="match status" value="1"/>
</dbReference>
<evidence type="ECO:0000256" key="14">
    <source>
        <dbReference type="ARBA" id="ARBA00023180"/>
    </source>
</evidence>
<evidence type="ECO:0000256" key="10">
    <source>
        <dbReference type="ARBA" id="ARBA00022989"/>
    </source>
</evidence>
<evidence type="ECO:0000256" key="7">
    <source>
        <dbReference type="ARBA" id="ARBA00022729"/>
    </source>
</evidence>
<dbReference type="PANTHER" id="PTHR10166">
    <property type="entry name" value="VOLTAGE-DEPENDENT CALCIUM CHANNEL SUBUNIT ALPHA-2/DELTA-RELATED"/>
    <property type="match status" value="1"/>
</dbReference>
<dbReference type="EMBL" id="MTYJ01000037">
    <property type="protein sequence ID" value="OQV19613.1"/>
    <property type="molecule type" value="Genomic_DNA"/>
</dbReference>
<evidence type="ECO:0000313" key="18">
    <source>
        <dbReference type="EMBL" id="OQV19613.1"/>
    </source>
</evidence>
<dbReference type="Pfam" id="PF08473">
    <property type="entry name" value="VGCC_alpha2"/>
    <property type="match status" value="1"/>
</dbReference>
<evidence type="ECO:0000256" key="13">
    <source>
        <dbReference type="ARBA" id="ARBA00023157"/>
    </source>
</evidence>
<dbReference type="GO" id="GO:0005891">
    <property type="term" value="C:voltage-gated calcium channel complex"/>
    <property type="evidence" value="ECO:0007669"/>
    <property type="project" value="TreeGrafter"/>
</dbReference>
<evidence type="ECO:0000256" key="11">
    <source>
        <dbReference type="ARBA" id="ARBA00023065"/>
    </source>
</evidence>
<keyword evidence="4" id="KW-0107">Calcium channel</keyword>
<dbReference type="AlphaFoldDB" id="A0A1W0WWP6"/>
<dbReference type="PROSITE" id="PS50234">
    <property type="entry name" value="VWFA"/>
    <property type="match status" value="1"/>
</dbReference>
<dbReference type="InterPro" id="IPR051173">
    <property type="entry name" value="Ca_channel_alpha-2/delta"/>
</dbReference>
<keyword evidence="15" id="KW-0407">Ion channel</keyword>
<keyword evidence="9" id="KW-0851">Voltage-gated channel</keyword>
<keyword evidence="2" id="KW-0813">Transport</keyword>
<dbReference type="SUPFAM" id="SSF53300">
    <property type="entry name" value="vWA-like"/>
    <property type="match status" value="1"/>
</dbReference>
<evidence type="ECO:0000256" key="16">
    <source>
        <dbReference type="SAM" id="Phobius"/>
    </source>
</evidence>
<keyword evidence="8" id="KW-0106">Calcium</keyword>
<accession>A0A1W0WWP6</accession>
<keyword evidence="11" id="KW-0406">Ion transport</keyword>
<dbReference type="InterPro" id="IPR013680">
    <property type="entry name" value="VDCC_a2/dsu"/>
</dbReference>
<evidence type="ECO:0000259" key="17">
    <source>
        <dbReference type="PROSITE" id="PS50234"/>
    </source>
</evidence>
<keyword evidence="6" id="KW-0479">Metal-binding</keyword>
<comment type="caution">
    <text evidence="18">The sequence shown here is derived from an EMBL/GenBank/DDBJ whole genome shotgun (WGS) entry which is preliminary data.</text>
</comment>
<dbReference type="Proteomes" id="UP000192578">
    <property type="component" value="Unassembled WGS sequence"/>
</dbReference>
<feature type="transmembrane region" description="Helical" evidence="16">
    <location>
        <begin position="21"/>
        <end position="39"/>
    </location>
</feature>